<sequence length="152" mass="17061">MSPFEQDDIAAPDRAKRLFGIKGDRYRTSTGIDDRHLFALSLLPDPDHDHAGTRVEAGQHGEHPLLGDEFAPGQPVRLRLHADVGGHPQHQGRCRLFIRQGEIVDQAFRIDPDPLILGDRGEALNNAVREFFSHYQEIADVRPEAKVSLNCR</sequence>
<comment type="caution">
    <text evidence="1">The sequence shown here is derived from an EMBL/GenBank/DDBJ whole genome shotgun (WGS) entry which is preliminary data.</text>
</comment>
<organism evidence="1 2">
    <name type="scientific">Candidatus Accumulibacter phosphatis</name>
    <dbReference type="NCBI Taxonomy" id="327160"/>
    <lineage>
        <taxon>Bacteria</taxon>
        <taxon>Pseudomonadati</taxon>
        <taxon>Pseudomonadota</taxon>
        <taxon>Betaproteobacteria</taxon>
        <taxon>Candidatus Accumulibacter</taxon>
    </lineage>
</organism>
<evidence type="ECO:0000313" key="2">
    <source>
        <dbReference type="Proteomes" id="UP000020077"/>
    </source>
</evidence>
<gene>
    <name evidence="1" type="ORF">AW09_004087</name>
</gene>
<evidence type="ECO:0000313" key="1">
    <source>
        <dbReference type="EMBL" id="KFB70801.1"/>
    </source>
</evidence>
<proteinExistence type="predicted"/>
<dbReference type="EMBL" id="JDVG02000644">
    <property type="protein sequence ID" value="KFB70801.1"/>
    <property type="molecule type" value="Genomic_DNA"/>
</dbReference>
<accession>A0A080LRG4</accession>
<reference evidence="1 2" key="1">
    <citation type="submission" date="2014-02" db="EMBL/GenBank/DDBJ databases">
        <title>Expanding our view of genomic diversity in Candidatus Accumulibacter clades.</title>
        <authorList>
            <person name="Skennerton C.T."/>
            <person name="Barr J.J."/>
            <person name="Slater F.R."/>
            <person name="Bond P.L."/>
            <person name="Tyson G.W."/>
        </authorList>
    </citation>
    <scope>NUCLEOTIDE SEQUENCE [LARGE SCALE GENOMIC DNA]</scope>
    <source>
        <strain evidence="2">BA-91</strain>
    </source>
</reference>
<dbReference type="AlphaFoldDB" id="A0A080LRG4"/>
<name>A0A080LRG4_9PROT</name>
<dbReference type="Proteomes" id="UP000020077">
    <property type="component" value="Unassembled WGS sequence"/>
</dbReference>
<protein>
    <submittedName>
        <fullName evidence="1">Uncharacterized protein</fullName>
    </submittedName>
</protein>